<name>A0A9W7AD20_9STRA</name>
<organism evidence="2 3">
    <name type="scientific">Triparma strigata</name>
    <dbReference type="NCBI Taxonomy" id="1606541"/>
    <lineage>
        <taxon>Eukaryota</taxon>
        <taxon>Sar</taxon>
        <taxon>Stramenopiles</taxon>
        <taxon>Ochrophyta</taxon>
        <taxon>Bolidophyceae</taxon>
        <taxon>Parmales</taxon>
        <taxon>Triparmaceae</taxon>
        <taxon>Triparma</taxon>
    </lineage>
</organism>
<evidence type="ECO:0000256" key="1">
    <source>
        <dbReference type="SAM" id="MobiDB-lite"/>
    </source>
</evidence>
<feature type="compositionally biased region" description="Basic and acidic residues" evidence="1">
    <location>
        <begin position="224"/>
        <end position="242"/>
    </location>
</feature>
<dbReference type="OrthoDB" id="415230at2759"/>
<accession>A0A9W7AD20</accession>
<keyword evidence="3" id="KW-1185">Reference proteome</keyword>
<dbReference type="Proteomes" id="UP001165085">
    <property type="component" value="Unassembled WGS sequence"/>
</dbReference>
<feature type="compositionally biased region" description="Acidic residues" evidence="1">
    <location>
        <begin position="259"/>
        <end position="280"/>
    </location>
</feature>
<protein>
    <submittedName>
        <fullName evidence="2">Uncharacterized protein</fullName>
    </submittedName>
</protein>
<feature type="region of interest" description="Disordered" evidence="1">
    <location>
        <begin position="224"/>
        <end position="303"/>
    </location>
</feature>
<dbReference type="EMBL" id="BRXY01000101">
    <property type="protein sequence ID" value="GMH65530.1"/>
    <property type="molecule type" value="Genomic_DNA"/>
</dbReference>
<sequence length="303" mass="33852">MPKDTYKWTPSRNLLLYNLSVTSGRFDDDFKTSCESSILFQSGDGSYDTSVKARLKFIAKKIREKGEGDRAKKGRVFWTEEEFCVGNNVGKKGRKGGEGGVGGSIGSEGYVRVDPSVIRFQHAKIRPFFSGCGRPLLETYRMLESGEMKVADLPPIQVIERKGEDGGPIYFSLNSRRLYVLKKLRAEGLLKDGVIGVRVRKIKGKAELERYTVENCSLVATLMREKEKGGESEGVGEGRENGEGGEEEDKVEEKVIEEKEGEEEEEEEEVEEEEEEEEEVVVVQNSFAAAGWSSSSEEESEDD</sequence>
<comment type="caution">
    <text evidence="2">The sequence shown here is derived from an EMBL/GenBank/DDBJ whole genome shotgun (WGS) entry which is preliminary data.</text>
</comment>
<proteinExistence type="predicted"/>
<reference evidence="3" key="1">
    <citation type="journal article" date="2023" name="Commun. Biol.">
        <title>Genome analysis of Parmales, the sister group of diatoms, reveals the evolutionary specialization of diatoms from phago-mixotrophs to photoautotrophs.</title>
        <authorList>
            <person name="Ban H."/>
            <person name="Sato S."/>
            <person name="Yoshikawa S."/>
            <person name="Yamada K."/>
            <person name="Nakamura Y."/>
            <person name="Ichinomiya M."/>
            <person name="Sato N."/>
            <person name="Blanc-Mathieu R."/>
            <person name="Endo H."/>
            <person name="Kuwata A."/>
            <person name="Ogata H."/>
        </authorList>
    </citation>
    <scope>NUCLEOTIDE SEQUENCE [LARGE SCALE GENOMIC DNA]</scope>
    <source>
        <strain evidence="3">NIES 3701</strain>
    </source>
</reference>
<evidence type="ECO:0000313" key="3">
    <source>
        <dbReference type="Proteomes" id="UP001165085"/>
    </source>
</evidence>
<dbReference type="AlphaFoldDB" id="A0A9W7AD20"/>
<gene>
    <name evidence="2" type="ORF">TrST_g10158</name>
</gene>
<evidence type="ECO:0000313" key="2">
    <source>
        <dbReference type="EMBL" id="GMH65530.1"/>
    </source>
</evidence>